<name>A0ABS8RU18_DATST</name>
<protein>
    <recommendedName>
        <fullName evidence="9">Cytochrome P450</fullName>
    </recommendedName>
</protein>
<gene>
    <name evidence="7" type="ORF">HAX54_004997</name>
</gene>
<keyword evidence="4" id="KW-0560">Oxidoreductase</keyword>
<sequence>MELQYSNFSMLIVFLIFVTVVVKLWKNSKIQSKLPPGPTKLPLIGNLHQLSSSLPHRNLRNLAMKYGPIMHLQLGEVSIAVVSSPQAAKEVAKTHDLIFANRPQILAIKILSNNGPRASFSSYGTVWRQLRKV</sequence>
<dbReference type="InterPro" id="IPR036396">
    <property type="entry name" value="Cyt_P450_sf"/>
</dbReference>
<evidence type="ECO:0000313" key="8">
    <source>
        <dbReference type="Proteomes" id="UP000823775"/>
    </source>
</evidence>
<dbReference type="PANTHER" id="PTHR47955:SF8">
    <property type="entry name" value="CYTOCHROME P450 71D11-LIKE"/>
    <property type="match status" value="1"/>
</dbReference>
<keyword evidence="6" id="KW-0812">Transmembrane</keyword>
<dbReference type="PRINTS" id="PR00463">
    <property type="entry name" value="EP450I"/>
</dbReference>
<evidence type="ECO:0000256" key="3">
    <source>
        <dbReference type="ARBA" id="ARBA00022723"/>
    </source>
</evidence>
<evidence type="ECO:0000313" key="7">
    <source>
        <dbReference type="EMBL" id="MCD7450276.1"/>
    </source>
</evidence>
<dbReference type="InterPro" id="IPR002401">
    <property type="entry name" value="Cyt_P450_E_grp-I"/>
</dbReference>
<accession>A0ABS8RU18</accession>
<reference evidence="7 8" key="1">
    <citation type="journal article" date="2021" name="BMC Genomics">
        <title>Datura genome reveals duplications of psychoactive alkaloid biosynthetic genes and high mutation rate following tissue culture.</title>
        <authorList>
            <person name="Rajewski A."/>
            <person name="Carter-House D."/>
            <person name="Stajich J."/>
            <person name="Litt A."/>
        </authorList>
    </citation>
    <scope>NUCLEOTIDE SEQUENCE [LARGE SCALE GENOMIC DNA]</scope>
    <source>
        <strain evidence="7">AR-01</strain>
    </source>
</reference>
<keyword evidence="6" id="KW-0472">Membrane</keyword>
<keyword evidence="5" id="KW-0408">Iron</keyword>
<evidence type="ECO:0000256" key="6">
    <source>
        <dbReference type="SAM" id="Phobius"/>
    </source>
</evidence>
<dbReference type="Proteomes" id="UP000823775">
    <property type="component" value="Unassembled WGS sequence"/>
</dbReference>
<evidence type="ECO:0000256" key="5">
    <source>
        <dbReference type="ARBA" id="ARBA00023004"/>
    </source>
</evidence>
<keyword evidence="6" id="KW-1133">Transmembrane helix</keyword>
<dbReference type="EMBL" id="JACEIK010000124">
    <property type="protein sequence ID" value="MCD7450276.1"/>
    <property type="molecule type" value="Genomic_DNA"/>
</dbReference>
<evidence type="ECO:0008006" key="9">
    <source>
        <dbReference type="Google" id="ProtNLM"/>
    </source>
</evidence>
<keyword evidence="3" id="KW-0479">Metal-binding</keyword>
<evidence type="ECO:0000256" key="4">
    <source>
        <dbReference type="ARBA" id="ARBA00023002"/>
    </source>
</evidence>
<feature type="transmembrane region" description="Helical" evidence="6">
    <location>
        <begin position="6"/>
        <end position="25"/>
    </location>
</feature>
<dbReference type="SUPFAM" id="SSF48264">
    <property type="entry name" value="Cytochrome P450"/>
    <property type="match status" value="1"/>
</dbReference>
<dbReference type="Pfam" id="PF00067">
    <property type="entry name" value="p450"/>
    <property type="match status" value="1"/>
</dbReference>
<evidence type="ECO:0000256" key="1">
    <source>
        <dbReference type="ARBA" id="ARBA00010617"/>
    </source>
</evidence>
<proteinExistence type="inferred from homology"/>
<organism evidence="7 8">
    <name type="scientific">Datura stramonium</name>
    <name type="common">Jimsonweed</name>
    <name type="synonym">Common thornapple</name>
    <dbReference type="NCBI Taxonomy" id="4076"/>
    <lineage>
        <taxon>Eukaryota</taxon>
        <taxon>Viridiplantae</taxon>
        <taxon>Streptophyta</taxon>
        <taxon>Embryophyta</taxon>
        <taxon>Tracheophyta</taxon>
        <taxon>Spermatophyta</taxon>
        <taxon>Magnoliopsida</taxon>
        <taxon>eudicotyledons</taxon>
        <taxon>Gunneridae</taxon>
        <taxon>Pentapetalae</taxon>
        <taxon>asterids</taxon>
        <taxon>lamiids</taxon>
        <taxon>Solanales</taxon>
        <taxon>Solanaceae</taxon>
        <taxon>Solanoideae</taxon>
        <taxon>Datureae</taxon>
        <taxon>Datura</taxon>
    </lineage>
</organism>
<dbReference type="Gene3D" id="1.10.630.10">
    <property type="entry name" value="Cytochrome P450"/>
    <property type="match status" value="1"/>
</dbReference>
<dbReference type="InterPro" id="IPR001128">
    <property type="entry name" value="Cyt_P450"/>
</dbReference>
<comment type="similarity">
    <text evidence="1">Belongs to the cytochrome P450 family.</text>
</comment>
<keyword evidence="2" id="KW-0349">Heme</keyword>
<dbReference type="PANTHER" id="PTHR47955">
    <property type="entry name" value="CYTOCHROME P450 FAMILY 71 PROTEIN"/>
    <property type="match status" value="1"/>
</dbReference>
<comment type="caution">
    <text evidence="7">The sequence shown here is derived from an EMBL/GenBank/DDBJ whole genome shotgun (WGS) entry which is preliminary data.</text>
</comment>
<keyword evidence="8" id="KW-1185">Reference proteome</keyword>
<evidence type="ECO:0000256" key="2">
    <source>
        <dbReference type="ARBA" id="ARBA00022617"/>
    </source>
</evidence>